<evidence type="ECO:0000256" key="1">
    <source>
        <dbReference type="ARBA" id="ARBA00004370"/>
    </source>
</evidence>
<comment type="subcellular location">
    <subcellularLocation>
        <location evidence="1">Membrane</location>
    </subcellularLocation>
</comment>
<dbReference type="GO" id="GO:0019867">
    <property type="term" value="C:outer membrane"/>
    <property type="evidence" value="ECO:0007669"/>
    <property type="project" value="InterPro"/>
</dbReference>
<feature type="domain" description="Bacterial surface antigen (D15)" evidence="3">
    <location>
        <begin position="240"/>
        <end position="416"/>
    </location>
</feature>
<dbReference type="EMBL" id="QTJU01000004">
    <property type="protein sequence ID" value="RFM27602.1"/>
    <property type="molecule type" value="Genomic_DNA"/>
</dbReference>
<dbReference type="AlphaFoldDB" id="A0A3E1NI62"/>
<protein>
    <recommendedName>
        <fullName evidence="3">Bacterial surface antigen (D15) domain-containing protein</fullName>
    </recommendedName>
</protein>
<proteinExistence type="predicted"/>
<evidence type="ECO:0000259" key="3">
    <source>
        <dbReference type="Pfam" id="PF01103"/>
    </source>
</evidence>
<name>A0A3E1NI62_9BACT</name>
<accession>A0A3E1NI62</accession>
<dbReference type="Pfam" id="PF01103">
    <property type="entry name" value="Omp85"/>
    <property type="match status" value="1"/>
</dbReference>
<evidence type="ECO:0000313" key="4">
    <source>
        <dbReference type="EMBL" id="RFM27602.1"/>
    </source>
</evidence>
<keyword evidence="2" id="KW-0472">Membrane</keyword>
<evidence type="ECO:0000256" key="2">
    <source>
        <dbReference type="ARBA" id="ARBA00023136"/>
    </source>
</evidence>
<reference evidence="4 5" key="1">
    <citation type="submission" date="2018-08" db="EMBL/GenBank/DDBJ databases">
        <title>Chitinophagaceae sp. K23C18032701, a novel bacterium isolated from forest soil.</title>
        <authorList>
            <person name="Wang C."/>
        </authorList>
    </citation>
    <scope>NUCLEOTIDE SEQUENCE [LARGE SCALE GENOMIC DNA]</scope>
    <source>
        <strain evidence="4 5">K23C18032701</strain>
    </source>
</reference>
<sequence>MAICLRRPGVLAPPHTFSPIVNQHSLQRIEVKGQSIKPVITVLLSLFFVAAAHAQADSTLHDTISIKRHWWQPDSLVNKKLSWLPIPGISSSPETGLRFGLVLQYFLNTSTGKDSTKKARDSYAYIEGLYSTRKQTTIESYTQLFTAGEKYFIRNRIGYSDNNERLWGFGNHTVAADAYELVRYSRWYWQASVARQVRNHFFAGINFNLSRTYNVRGEIKDSNLLYQQPGEFGSGIVGAGPTLVWDKRDHPLSPHTGWYGELAATFYARVLGAGYAYSEYHADFRKYVQLHDNSVLAFQGWGSFTGGTVPWREQPRLGNSMIMRGYFGGRFRDNQYAAVQTEYRKPVHRLVTLAVFASAGEVQHTVGDFNFSDLRAAAGGGVRLLINKAKQVAVRIDYARSTDHTSGFYFKIGEAF</sequence>
<dbReference type="Proteomes" id="UP000261284">
    <property type="component" value="Unassembled WGS sequence"/>
</dbReference>
<organism evidence="4 5">
    <name type="scientific">Deminuibacter soli</name>
    <dbReference type="NCBI Taxonomy" id="2291815"/>
    <lineage>
        <taxon>Bacteria</taxon>
        <taxon>Pseudomonadati</taxon>
        <taxon>Bacteroidota</taxon>
        <taxon>Chitinophagia</taxon>
        <taxon>Chitinophagales</taxon>
        <taxon>Chitinophagaceae</taxon>
        <taxon>Deminuibacter</taxon>
    </lineage>
</organism>
<comment type="caution">
    <text evidence="4">The sequence shown here is derived from an EMBL/GenBank/DDBJ whole genome shotgun (WGS) entry which is preliminary data.</text>
</comment>
<evidence type="ECO:0000313" key="5">
    <source>
        <dbReference type="Proteomes" id="UP000261284"/>
    </source>
</evidence>
<dbReference type="InterPro" id="IPR000184">
    <property type="entry name" value="Bac_surfAg_D15"/>
</dbReference>
<keyword evidence="5" id="KW-1185">Reference proteome</keyword>
<gene>
    <name evidence="4" type="ORF">DXN05_12855</name>
</gene>
<dbReference type="Gene3D" id="2.40.160.50">
    <property type="entry name" value="membrane protein fhac: a member of the omp85/tpsb transporter family"/>
    <property type="match status" value="1"/>
</dbReference>